<evidence type="ECO:0000256" key="1">
    <source>
        <dbReference type="SAM" id="MobiDB-lite"/>
    </source>
</evidence>
<organism evidence="2 3">
    <name type="scientific">Nephila pilipes</name>
    <name type="common">Giant wood spider</name>
    <name type="synonym">Nephila maculata</name>
    <dbReference type="NCBI Taxonomy" id="299642"/>
    <lineage>
        <taxon>Eukaryota</taxon>
        <taxon>Metazoa</taxon>
        <taxon>Ecdysozoa</taxon>
        <taxon>Arthropoda</taxon>
        <taxon>Chelicerata</taxon>
        <taxon>Arachnida</taxon>
        <taxon>Araneae</taxon>
        <taxon>Araneomorphae</taxon>
        <taxon>Entelegynae</taxon>
        <taxon>Araneoidea</taxon>
        <taxon>Nephilidae</taxon>
        <taxon>Nephila</taxon>
    </lineage>
</organism>
<dbReference type="EMBL" id="BMAW01099943">
    <property type="protein sequence ID" value="GFS92614.1"/>
    <property type="molecule type" value="Genomic_DNA"/>
</dbReference>
<dbReference type="OrthoDB" id="7692888at2759"/>
<accession>A0A8X6N3T4</accession>
<protein>
    <submittedName>
        <fullName evidence="2">Retrovirus-related Pol polyprotein from transposon 17.6</fullName>
    </submittedName>
</protein>
<evidence type="ECO:0000313" key="2">
    <source>
        <dbReference type="EMBL" id="GFS92614.1"/>
    </source>
</evidence>
<keyword evidence="3" id="KW-1185">Reference proteome</keyword>
<proteinExistence type="predicted"/>
<feature type="compositionally biased region" description="Polar residues" evidence="1">
    <location>
        <begin position="10"/>
        <end position="21"/>
    </location>
</feature>
<dbReference type="SUPFAM" id="SSF50630">
    <property type="entry name" value="Acid proteases"/>
    <property type="match status" value="1"/>
</dbReference>
<dbReference type="Proteomes" id="UP000887013">
    <property type="component" value="Unassembled WGS sequence"/>
</dbReference>
<gene>
    <name evidence="2" type="primary">pol_3091</name>
    <name evidence="2" type="ORF">NPIL_456801</name>
</gene>
<sequence length="194" mass="22212">MSDKSEHQNLEQLTTTHDASTPQKTSLLENQMLTDVSQNLIPVKRYQTAVLFQNQILKQQYPFKTKTQLFSMIQYIIFRHWRTVIHILQFSDQYPENIMHVPVTLVKTQFIAFCDTGPKATIINEKTFRIIGSPPLYPSQVTFAGIGRDKVKSIGFFQNSITIQDISLSTNIHVVNNNLIPLDAIVGMDCLRQT</sequence>
<comment type="caution">
    <text evidence="2">The sequence shown here is derived from an EMBL/GenBank/DDBJ whole genome shotgun (WGS) entry which is preliminary data.</text>
</comment>
<name>A0A8X6N3T4_NEPPI</name>
<evidence type="ECO:0000313" key="3">
    <source>
        <dbReference type="Proteomes" id="UP000887013"/>
    </source>
</evidence>
<dbReference type="AlphaFoldDB" id="A0A8X6N3T4"/>
<dbReference type="Gene3D" id="2.40.70.10">
    <property type="entry name" value="Acid Proteases"/>
    <property type="match status" value="1"/>
</dbReference>
<dbReference type="InterPro" id="IPR021109">
    <property type="entry name" value="Peptidase_aspartic_dom_sf"/>
</dbReference>
<reference evidence="2" key="1">
    <citation type="submission" date="2020-08" db="EMBL/GenBank/DDBJ databases">
        <title>Multicomponent nature underlies the extraordinary mechanical properties of spider dragline silk.</title>
        <authorList>
            <person name="Kono N."/>
            <person name="Nakamura H."/>
            <person name="Mori M."/>
            <person name="Yoshida Y."/>
            <person name="Ohtoshi R."/>
            <person name="Malay A.D."/>
            <person name="Moran D.A.P."/>
            <person name="Tomita M."/>
            <person name="Numata K."/>
            <person name="Arakawa K."/>
        </authorList>
    </citation>
    <scope>NUCLEOTIDE SEQUENCE</scope>
</reference>
<feature type="region of interest" description="Disordered" evidence="1">
    <location>
        <begin position="1"/>
        <end position="21"/>
    </location>
</feature>